<dbReference type="InterPro" id="IPR058533">
    <property type="entry name" value="Cation_efflux_TM"/>
</dbReference>
<dbReference type="InterPro" id="IPR027470">
    <property type="entry name" value="Cation_efflux_CTD"/>
</dbReference>
<keyword evidence="4 7" id="KW-0812">Transmembrane</keyword>
<evidence type="ECO:0000313" key="11">
    <source>
        <dbReference type="Proteomes" id="UP000324233"/>
    </source>
</evidence>
<feature type="transmembrane region" description="Helical" evidence="7">
    <location>
        <begin position="153"/>
        <end position="173"/>
    </location>
</feature>
<evidence type="ECO:0000256" key="7">
    <source>
        <dbReference type="SAM" id="Phobius"/>
    </source>
</evidence>
<dbReference type="Pfam" id="PF01545">
    <property type="entry name" value="Cation_efflux"/>
    <property type="match status" value="1"/>
</dbReference>
<organism evidence="10 11">
    <name type="scientific">Aquisphaera giovannonii</name>
    <dbReference type="NCBI Taxonomy" id="406548"/>
    <lineage>
        <taxon>Bacteria</taxon>
        <taxon>Pseudomonadati</taxon>
        <taxon>Planctomycetota</taxon>
        <taxon>Planctomycetia</taxon>
        <taxon>Isosphaerales</taxon>
        <taxon>Isosphaeraceae</taxon>
        <taxon>Aquisphaera</taxon>
    </lineage>
</organism>
<dbReference type="GO" id="GO:0008324">
    <property type="term" value="F:monoatomic cation transmembrane transporter activity"/>
    <property type="evidence" value="ECO:0007669"/>
    <property type="project" value="InterPro"/>
</dbReference>
<keyword evidence="11" id="KW-1185">Reference proteome</keyword>
<evidence type="ECO:0000256" key="3">
    <source>
        <dbReference type="ARBA" id="ARBA00022448"/>
    </source>
</evidence>
<protein>
    <submittedName>
        <fullName evidence="10">Ferrous-iron efflux pump FieF</fullName>
    </submittedName>
</protein>
<dbReference type="SUPFAM" id="SSF160240">
    <property type="entry name" value="Cation efflux protein cytoplasmic domain-like"/>
    <property type="match status" value="1"/>
</dbReference>
<name>A0A5B9VVU9_9BACT</name>
<dbReference type="AlphaFoldDB" id="A0A5B9VVU9"/>
<evidence type="ECO:0000313" key="10">
    <source>
        <dbReference type="EMBL" id="QEH31915.1"/>
    </source>
</evidence>
<feature type="transmembrane region" description="Helical" evidence="7">
    <location>
        <begin position="179"/>
        <end position="196"/>
    </location>
</feature>
<comment type="similarity">
    <text evidence="2">Belongs to the cation diffusion facilitator (CDF) transporter (TC 2.A.4) family.</text>
</comment>
<keyword evidence="6 7" id="KW-0472">Membrane</keyword>
<dbReference type="NCBIfam" id="TIGR01297">
    <property type="entry name" value="CDF"/>
    <property type="match status" value="1"/>
</dbReference>
<evidence type="ECO:0000259" key="9">
    <source>
        <dbReference type="Pfam" id="PF16916"/>
    </source>
</evidence>
<proteinExistence type="inferred from homology"/>
<evidence type="ECO:0000256" key="2">
    <source>
        <dbReference type="ARBA" id="ARBA00008114"/>
    </source>
</evidence>
<dbReference type="InterPro" id="IPR050291">
    <property type="entry name" value="CDF_Transporter"/>
</dbReference>
<dbReference type="PANTHER" id="PTHR43840:SF15">
    <property type="entry name" value="MITOCHONDRIAL METAL TRANSPORTER 1-RELATED"/>
    <property type="match status" value="1"/>
</dbReference>
<dbReference type="Proteomes" id="UP000324233">
    <property type="component" value="Chromosome"/>
</dbReference>
<keyword evidence="5 7" id="KW-1133">Transmembrane helix</keyword>
<dbReference type="InterPro" id="IPR002524">
    <property type="entry name" value="Cation_efflux"/>
</dbReference>
<dbReference type="Gene3D" id="1.20.1510.10">
    <property type="entry name" value="Cation efflux protein transmembrane domain"/>
    <property type="match status" value="1"/>
</dbReference>
<dbReference type="PANTHER" id="PTHR43840">
    <property type="entry name" value="MITOCHONDRIAL METAL TRANSPORTER 1-RELATED"/>
    <property type="match status" value="1"/>
</dbReference>
<comment type="subcellular location">
    <subcellularLocation>
        <location evidence="1">Membrane</location>
        <topology evidence="1">Multi-pass membrane protein</topology>
    </subcellularLocation>
</comment>
<dbReference type="KEGG" id="agv:OJF2_03820"/>
<evidence type="ECO:0000256" key="5">
    <source>
        <dbReference type="ARBA" id="ARBA00022989"/>
    </source>
</evidence>
<gene>
    <name evidence="10" type="primary">fieF</name>
    <name evidence="10" type="ORF">OJF2_03820</name>
</gene>
<reference evidence="10 11" key="1">
    <citation type="submission" date="2019-08" db="EMBL/GenBank/DDBJ databases">
        <title>Deep-cultivation of Planctomycetes and their phenomic and genomic characterization uncovers novel biology.</title>
        <authorList>
            <person name="Wiegand S."/>
            <person name="Jogler M."/>
            <person name="Boedeker C."/>
            <person name="Pinto D."/>
            <person name="Vollmers J."/>
            <person name="Rivas-Marin E."/>
            <person name="Kohn T."/>
            <person name="Peeters S.H."/>
            <person name="Heuer A."/>
            <person name="Rast P."/>
            <person name="Oberbeckmann S."/>
            <person name="Bunk B."/>
            <person name="Jeske O."/>
            <person name="Meyerdierks A."/>
            <person name="Storesund J.E."/>
            <person name="Kallscheuer N."/>
            <person name="Luecker S."/>
            <person name="Lage O.M."/>
            <person name="Pohl T."/>
            <person name="Merkel B.J."/>
            <person name="Hornburger P."/>
            <person name="Mueller R.-W."/>
            <person name="Bruemmer F."/>
            <person name="Labrenz M."/>
            <person name="Spormann A.M."/>
            <person name="Op den Camp H."/>
            <person name="Overmann J."/>
            <person name="Amann R."/>
            <person name="Jetten M.S.M."/>
            <person name="Mascher T."/>
            <person name="Medema M.H."/>
            <person name="Devos D.P."/>
            <person name="Kaster A.-K."/>
            <person name="Ovreas L."/>
            <person name="Rohde M."/>
            <person name="Galperin M.Y."/>
            <person name="Jogler C."/>
        </authorList>
    </citation>
    <scope>NUCLEOTIDE SEQUENCE [LARGE SCALE GENOMIC DNA]</scope>
    <source>
        <strain evidence="10 11">OJF2</strain>
    </source>
</reference>
<dbReference type="SUPFAM" id="SSF161111">
    <property type="entry name" value="Cation efflux protein transmembrane domain-like"/>
    <property type="match status" value="1"/>
</dbReference>
<dbReference type="InterPro" id="IPR036837">
    <property type="entry name" value="Cation_efflux_CTD_sf"/>
</dbReference>
<keyword evidence="3" id="KW-0813">Transport</keyword>
<evidence type="ECO:0000259" key="8">
    <source>
        <dbReference type="Pfam" id="PF01545"/>
    </source>
</evidence>
<accession>A0A5B9VVU9</accession>
<sequence length="303" mass="31087">MVGRGMRAAILGLVVNGVLVVVKLMAGILGHSYALVADAIESSTDLFSSLIVWAGLRVTERPADESYPYGYGKAETLAAAVVSLMLFGAAAGIAAAAVHEIATPHHVPAPFTLAVLAAVVVIKEALSRSVLRVGEETGSTAVKADAWHHRSDALTSAAAFVGIAVALWGGEGWESADDWAALVAAGIIAINGGLLLRGAARELMDRMPETPVVDEIGSAARGVAGVLDVETLIVRKVGTAYYVDLHAQADPALPLREAHILSGKVKGAIRAAVPAVAGVLVHMEPFEPDAEPAPPAAARVGLS</sequence>
<dbReference type="InterPro" id="IPR027469">
    <property type="entry name" value="Cation_efflux_TMD_sf"/>
</dbReference>
<dbReference type="Pfam" id="PF16916">
    <property type="entry name" value="ZT_dimer"/>
    <property type="match status" value="1"/>
</dbReference>
<feature type="domain" description="Cation efflux protein cytoplasmic" evidence="9">
    <location>
        <begin position="211"/>
        <end position="286"/>
    </location>
</feature>
<feature type="transmembrane region" description="Helical" evidence="7">
    <location>
        <begin position="77"/>
        <end position="99"/>
    </location>
</feature>
<feature type="domain" description="Cation efflux protein transmembrane" evidence="8">
    <location>
        <begin position="10"/>
        <end position="204"/>
    </location>
</feature>
<dbReference type="FunFam" id="1.20.1510.10:FF:000006">
    <property type="entry name" value="Divalent cation efflux transporter"/>
    <property type="match status" value="1"/>
</dbReference>
<dbReference type="EMBL" id="CP042997">
    <property type="protein sequence ID" value="QEH31915.1"/>
    <property type="molecule type" value="Genomic_DNA"/>
</dbReference>
<dbReference type="GO" id="GO:0016020">
    <property type="term" value="C:membrane"/>
    <property type="evidence" value="ECO:0007669"/>
    <property type="project" value="UniProtKB-SubCell"/>
</dbReference>
<evidence type="ECO:0000256" key="4">
    <source>
        <dbReference type="ARBA" id="ARBA00022692"/>
    </source>
</evidence>
<evidence type="ECO:0000256" key="6">
    <source>
        <dbReference type="ARBA" id="ARBA00023136"/>
    </source>
</evidence>
<evidence type="ECO:0000256" key="1">
    <source>
        <dbReference type="ARBA" id="ARBA00004141"/>
    </source>
</evidence>
<feature type="transmembrane region" description="Helical" evidence="7">
    <location>
        <begin position="9"/>
        <end position="29"/>
    </location>
</feature>
<dbReference type="Gene3D" id="3.30.70.1350">
    <property type="entry name" value="Cation efflux protein, cytoplasmic domain"/>
    <property type="match status" value="1"/>
</dbReference>